<dbReference type="Proteomes" id="UP001224392">
    <property type="component" value="Unassembled WGS sequence"/>
</dbReference>
<dbReference type="EMBL" id="BSYJ01000002">
    <property type="protein sequence ID" value="GMG86597.1"/>
    <property type="molecule type" value="Genomic_DNA"/>
</dbReference>
<evidence type="ECO:0000313" key="3">
    <source>
        <dbReference type="Proteomes" id="UP001224392"/>
    </source>
</evidence>
<accession>A0ABQ6LWW1</accession>
<dbReference type="InterPro" id="IPR051541">
    <property type="entry name" value="PTS_SugarTrans_NitroReg"/>
</dbReference>
<dbReference type="Pfam" id="PF00359">
    <property type="entry name" value="PTS_EIIA_2"/>
    <property type="match status" value="1"/>
</dbReference>
<dbReference type="RefSeq" id="WP_285763139.1">
    <property type="nucleotide sequence ID" value="NZ_BSYJ01000002.1"/>
</dbReference>
<dbReference type="SUPFAM" id="SSF55804">
    <property type="entry name" value="Phoshotransferase/anion transport protein"/>
    <property type="match status" value="1"/>
</dbReference>
<reference evidence="2 3" key="1">
    <citation type="submission" date="2023-04" db="EMBL/GenBank/DDBJ databases">
        <title>Marinobulbifer ophiurae gen. nov., sp. Nov., isolate from tissue of brittle star Ophioplocus japonicus.</title>
        <authorList>
            <person name="Kawano K."/>
            <person name="Sawayama S."/>
            <person name="Nakagawa S."/>
        </authorList>
    </citation>
    <scope>NUCLEOTIDE SEQUENCE [LARGE SCALE GENOMIC DNA]</scope>
    <source>
        <strain evidence="2 3">NKW57</strain>
    </source>
</reference>
<sequence length="153" mass="16388">MSLNDVVDARLCLPGLAGSSKKRILQNLAQAVTEIHPDLDADDLFQHLVAREKLGSTGIGEGVAIPHCRIPGSEKVIAALCTTETPADFGAIDRRPVDIVFLLAVPEGEDQAHLNLLAEIAERLQSEEVRAKLRAAHTSEQLLSALQPQSQAA</sequence>
<dbReference type="PROSITE" id="PS51094">
    <property type="entry name" value="PTS_EIIA_TYPE_2"/>
    <property type="match status" value="1"/>
</dbReference>
<comment type="caution">
    <text evidence="2">The sequence shown here is derived from an EMBL/GenBank/DDBJ whole genome shotgun (WGS) entry which is preliminary data.</text>
</comment>
<dbReference type="InterPro" id="IPR016152">
    <property type="entry name" value="PTrfase/Anion_transptr"/>
</dbReference>
<evidence type="ECO:0000259" key="1">
    <source>
        <dbReference type="PROSITE" id="PS51094"/>
    </source>
</evidence>
<protein>
    <submittedName>
        <fullName evidence="2">PTS IIA-like nitrogen regulatory protein PtsN</fullName>
    </submittedName>
</protein>
<gene>
    <name evidence="2" type="primary">ptsN</name>
    <name evidence="2" type="ORF">MNKW57_09180</name>
</gene>
<feature type="domain" description="PTS EIIA type-2" evidence="1">
    <location>
        <begin position="5"/>
        <end position="149"/>
    </location>
</feature>
<dbReference type="InterPro" id="IPR002178">
    <property type="entry name" value="PTS_EIIA_type-2_dom"/>
</dbReference>
<proteinExistence type="predicted"/>
<dbReference type="Gene3D" id="3.40.930.10">
    <property type="entry name" value="Mannitol-specific EII, Chain A"/>
    <property type="match status" value="1"/>
</dbReference>
<evidence type="ECO:0000313" key="2">
    <source>
        <dbReference type="EMBL" id="GMG86597.1"/>
    </source>
</evidence>
<dbReference type="PANTHER" id="PTHR47738">
    <property type="entry name" value="PTS SYSTEM FRUCTOSE-LIKE EIIA COMPONENT-RELATED"/>
    <property type="match status" value="1"/>
</dbReference>
<dbReference type="CDD" id="cd00211">
    <property type="entry name" value="PTS_IIA_fru"/>
    <property type="match status" value="1"/>
</dbReference>
<name>A0ABQ6LWW1_9GAMM</name>
<organism evidence="2 3">
    <name type="scientific">Biformimicrobium ophioploci</name>
    <dbReference type="NCBI Taxonomy" id="3036711"/>
    <lineage>
        <taxon>Bacteria</taxon>
        <taxon>Pseudomonadati</taxon>
        <taxon>Pseudomonadota</taxon>
        <taxon>Gammaproteobacteria</taxon>
        <taxon>Cellvibrionales</taxon>
        <taxon>Microbulbiferaceae</taxon>
        <taxon>Biformimicrobium</taxon>
    </lineage>
</organism>
<keyword evidence="3" id="KW-1185">Reference proteome</keyword>
<dbReference type="PANTHER" id="PTHR47738:SF1">
    <property type="entry name" value="NITROGEN REGULATORY PROTEIN"/>
    <property type="match status" value="1"/>
</dbReference>
<dbReference type="PROSITE" id="PS00372">
    <property type="entry name" value="PTS_EIIA_TYPE_2_HIS"/>
    <property type="match status" value="1"/>
</dbReference>